<dbReference type="Pfam" id="PF04072">
    <property type="entry name" value="LCM"/>
    <property type="match status" value="1"/>
</dbReference>
<evidence type="ECO:0000256" key="1">
    <source>
        <dbReference type="ARBA" id="ARBA00000724"/>
    </source>
</evidence>
<organism evidence="10 11">
    <name type="scientific">Dimargaris cristalligena</name>
    <dbReference type="NCBI Taxonomy" id="215637"/>
    <lineage>
        <taxon>Eukaryota</taxon>
        <taxon>Fungi</taxon>
        <taxon>Fungi incertae sedis</taxon>
        <taxon>Zoopagomycota</taxon>
        <taxon>Kickxellomycotina</taxon>
        <taxon>Dimargaritomycetes</taxon>
        <taxon>Dimargaritales</taxon>
        <taxon>Dimargaritaceae</taxon>
        <taxon>Dimargaris</taxon>
    </lineage>
</organism>
<protein>
    <recommendedName>
        <fullName evidence="4 8">Leucine carboxyl methyltransferase 1</fullName>
        <ecNumber evidence="3 8">2.1.1.233</ecNumber>
    </recommendedName>
</protein>
<proteinExistence type="inferred from homology"/>
<keyword evidence="11" id="KW-1185">Reference proteome</keyword>
<accession>A0A4P9ZLD3</accession>
<evidence type="ECO:0000256" key="7">
    <source>
        <dbReference type="ARBA" id="ARBA00022691"/>
    </source>
</evidence>
<evidence type="ECO:0000313" key="11">
    <source>
        <dbReference type="Proteomes" id="UP000268162"/>
    </source>
</evidence>
<evidence type="ECO:0000256" key="2">
    <source>
        <dbReference type="ARBA" id="ARBA00010703"/>
    </source>
</evidence>
<dbReference type="Gene3D" id="3.40.50.150">
    <property type="entry name" value="Vaccinia Virus protein VP39"/>
    <property type="match status" value="1"/>
</dbReference>
<dbReference type="SUPFAM" id="SSF53335">
    <property type="entry name" value="S-adenosyl-L-methionine-dependent methyltransferases"/>
    <property type="match status" value="1"/>
</dbReference>
<reference evidence="11" key="1">
    <citation type="journal article" date="2018" name="Nat. Microbiol.">
        <title>Leveraging single-cell genomics to expand the fungal tree of life.</title>
        <authorList>
            <person name="Ahrendt S.R."/>
            <person name="Quandt C.A."/>
            <person name="Ciobanu D."/>
            <person name="Clum A."/>
            <person name="Salamov A."/>
            <person name="Andreopoulos B."/>
            <person name="Cheng J.F."/>
            <person name="Woyke T."/>
            <person name="Pelin A."/>
            <person name="Henrissat B."/>
            <person name="Reynolds N.K."/>
            <person name="Benny G.L."/>
            <person name="Smith M.E."/>
            <person name="James T.Y."/>
            <person name="Grigoriev I.V."/>
        </authorList>
    </citation>
    <scope>NUCLEOTIDE SEQUENCE [LARGE SCALE GENOMIC DNA]</scope>
    <source>
        <strain evidence="11">RSA 468</strain>
    </source>
</reference>
<evidence type="ECO:0000256" key="8">
    <source>
        <dbReference type="PIRNR" id="PIRNR016305"/>
    </source>
</evidence>
<dbReference type="STRING" id="215637.A0A4P9ZLD3"/>
<dbReference type="GO" id="GO:0032259">
    <property type="term" value="P:methylation"/>
    <property type="evidence" value="ECO:0007669"/>
    <property type="project" value="UniProtKB-KW"/>
</dbReference>
<keyword evidence="5 8" id="KW-0489">Methyltransferase</keyword>
<dbReference type="AlphaFoldDB" id="A0A4P9ZLD3"/>
<dbReference type="InterPro" id="IPR016651">
    <property type="entry name" value="LCMT1"/>
</dbReference>
<evidence type="ECO:0000313" key="10">
    <source>
        <dbReference type="EMBL" id="RKP34104.1"/>
    </source>
</evidence>
<sequence length="326" mass="37177">MEYAGEDVHIRATNDDAAVSRCSASKAGYFADPFIPLFVKRAERRSPVINRGSYCRFIGIQNVIQQFLRACKQCDLSSQIVVLGSGSDTTYFLLKTDYAPTRFVEIDFPEITSVKCMKLHRNSRLRSLLPEGCQTGRGGAELYSDQYTILAGDLRQFESDIVPRLLETGLRSDVPTLFLSECVLIYLDPQFSDRLIASVSQQWPSAFFVTYEQIQPHDAFGQMMTQNLQSRGLQLHSIATYPDLESQRQRYLSLGWQQANSKSIAQLHRELPVSEIQRINRLEFLDELEEFNLLGDHYCITWSFQSSNSQIINHWRNITPSHIGAS</sequence>
<dbReference type="EMBL" id="ML003360">
    <property type="protein sequence ID" value="RKP34104.1"/>
    <property type="molecule type" value="Genomic_DNA"/>
</dbReference>
<evidence type="ECO:0000256" key="4">
    <source>
        <dbReference type="ARBA" id="ARBA00017497"/>
    </source>
</evidence>
<keyword evidence="7 8" id="KW-0949">S-adenosyl-L-methionine</keyword>
<dbReference type="PANTHER" id="PTHR13600">
    <property type="entry name" value="LEUCINE CARBOXYL METHYLTRANSFERASE"/>
    <property type="match status" value="1"/>
</dbReference>
<comment type="catalytic activity">
    <reaction evidence="1 8">
        <text>[phosphatase 2A protein]-C-terminal L-leucine + S-adenosyl-L-methionine = [phosphatase 2A protein]-C-terminal L-leucine methyl ester + S-adenosyl-L-homocysteine</text>
        <dbReference type="Rhea" id="RHEA:48544"/>
        <dbReference type="Rhea" id="RHEA-COMP:12134"/>
        <dbReference type="Rhea" id="RHEA-COMP:12135"/>
        <dbReference type="ChEBI" id="CHEBI:57856"/>
        <dbReference type="ChEBI" id="CHEBI:59789"/>
        <dbReference type="ChEBI" id="CHEBI:90516"/>
        <dbReference type="ChEBI" id="CHEBI:90517"/>
        <dbReference type="EC" id="2.1.1.233"/>
    </reaction>
</comment>
<dbReference type="PIRSF" id="PIRSF016305">
    <property type="entry name" value="LCM_mtfrase"/>
    <property type="match status" value="1"/>
</dbReference>
<comment type="similarity">
    <text evidence="2 8">Belongs to the methyltransferase superfamily. LCMT family.</text>
</comment>
<evidence type="ECO:0000256" key="6">
    <source>
        <dbReference type="ARBA" id="ARBA00022679"/>
    </source>
</evidence>
<evidence type="ECO:0000256" key="5">
    <source>
        <dbReference type="ARBA" id="ARBA00022603"/>
    </source>
</evidence>
<dbReference type="PANTHER" id="PTHR13600:SF21">
    <property type="entry name" value="LEUCINE CARBOXYL METHYLTRANSFERASE 1"/>
    <property type="match status" value="1"/>
</dbReference>
<keyword evidence="6 8" id="KW-0808">Transferase</keyword>
<comment type="function">
    <text evidence="8">Methylates the carboxyl group of the C-terminal leucine residue of protein phosphatase 2A catalytic subunits to form alpha-leucine ester residues.</text>
</comment>
<dbReference type="EC" id="2.1.1.233" evidence="3 8"/>
<feature type="binding site" evidence="9">
    <location>
        <position position="56"/>
    </location>
    <ligand>
        <name>S-adenosyl-L-methionine</name>
        <dbReference type="ChEBI" id="CHEBI:59789"/>
    </ligand>
</feature>
<feature type="binding site" evidence="9">
    <location>
        <position position="84"/>
    </location>
    <ligand>
        <name>S-adenosyl-L-methionine</name>
        <dbReference type="ChEBI" id="CHEBI:59789"/>
    </ligand>
</feature>
<gene>
    <name evidence="10" type="ORF">BJ085DRAFT_21842</name>
</gene>
<name>A0A4P9ZLD3_9FUNG</name>
<dbReference type="InterPro" id="IPR029063">
    <property type="entry name" value="SAM-dependent_MTases_sf"/>
</dbReference>
<evidence type="ECO:0000256" key="9">
    <source>
        <dbReference type="PIRSR" id="PIRSR016305-1"/>
    </source>
</evidence>
<dbReference type="GO" id="GO:0018423">
    <property type="term" value="F:protein C-terminal leucine carboxyl O-methyltransferase activity"/>
    <property type="evidence" value="ECO:0007669"/>
    <property type="project" value="UniProtKB-EC"/>
</dbReference>
<feature type="binding site" evidence="9">
    <location>
        <position position="181"/>
    </location>
    <ligand>
        <name>S-adenosyl-L-methionine</name>
        <dbReference type="ChEBI" id="CHEBI:59789"/>
    </ligand>
</feature>
<dbReference type="InterPro" id="IPR007213">
    <property type="entry name" value="Ppm1/Ppm2/Tcmp"/>
</dbReference>
<evidence type="ECO:0000256" key="3">
    <source>
        <dbReference type="ARBA" id="ARBA00012834"/>
    </source>
</evidence>
<dbReference type="Proteomes" id="UP000268162">
    <property type="component" value="Unassembled WGS sequence"/>
</dbReference>
<feature type="binding site" evidence="9">
    <location>
        <begin position="153"/>
        <end position="154"/>
    </location>
    <ligand>
        <name>S-adenosyl-L-methionine</name>
        <dbReference type="ChEBI" id="CHEBI:59789"/>
    </ligand>
</feature>